<evidence type="ECO:0000313" key="6">
    <source>
        <dbReference type="Proteomes" id="UP000886595"/>
    </source>
</evidence>
<gene>
    <name evidence="5" type="ORF">Bca52824_035312</name>
</gene>
<feature type="compositionally biased region" description="Polar residues" evidence="3">
    <location>
        <begin position="194"/>
        <end position="204"/>
    </location>
</feature>
<evidence type="ECO:0000259" key="4">
    <source>
        <dbReference type="Pfam" id="PF07808"/>
    </source>
</evidence>
<sequence length="282" mass="31386">MIPPSLVLFPRRCPPGAVDIRAADALKLSIENSKYLEGLDYALLNKVRSEIDKKPDTEDDGGKASAPKEDQRVTLPYCSCKGIQFTSGLSSPQTVIKSNELFLPGRMTFVYDMEGGYTNDINALMLYRSKADCPLPEELVTVNVDGSVLDRIAKIMTYLRLGSTGKFSRRKKKEKDVKGKTSTIAHGYDEDSNQSKIENGSKNISQREKKYPAARADEDDIFVGDGVNYTVPGKDVTLSPISEDMEESPRIRRKSVILLSQCMVQYSQLLVKNGKILSVRYI</sequence>
<accession>A0A8X7S533</accession>
<dbReference type="InterPro" id="IPR039896">
    <property type="entry name" value="Red-like"/>
</dbReference>
<keyword evidence="2" id="KW-0539">Nucleus</keyword>
<organism evidence="5 6">
    <name type="scientific">Brassica carinata</name>
    <name type="common">Ethiopian mustard</name>
    <name type="synonym">Abyssinian cabbage</name>
    <dbReference type="NCBI Taxonomy" id="52824"/>
    <lineage>
        <taxon>Eukaryota</taxon>
        <taxon>Viridiplantae</taxon>
        <taxon>Streptophyta</taxon>
        <taxon>Embryophyta</taxon>
        <taxon>Tracheophyta</taxon>
        <taxon>Spermatophyta</taxon>
        <taxon>Magnoliopsida</taxon>
        <taxon>eudicotyledons</taxon>
        <taxon>Gunneridae</taxon>
        <taxon>Pentapetalae</taxon>
        <taxon>rosids</taxon>
        <taxon>malvids</taxon>
        <taxon>Brassicales</taxon>
        <taxon>Brassicaceae</taxon>
        <taxon>Brassiceae</taxon>
        <taxon>Brassica</taxon>
    </lineage>
</organism>
<evidence type="ECO:0000256" key="2">
    <source>
        <dbReference type="ARBA" id="ARBA00023242"/>
    </source>
</evidence>
<evidence type="ECO:0000256" key="1">
    <source>
        <dbReference type="ARBA" id="ARBA00004123"/>
    </source>
</evidence>
<evidence type="ECO:0000256" key="3">
    <source>
        <dbReference type="SAM" id="MobiDB-lite"/>
    </source>
</evidence>
<dbReference type="AlphaFoldDB" id="A0A8X7S533"/>
<comment type="subcellular location">
    <subcellularLocation>
        <location evidence="1">Nucleus</location>
    </subcellularLocation>
</comment>
<keyword evidence="6" id="KW-1185">Reference proteome</keyword>
<feature type="domain" description="RED-like N-terminal" evidence="4">
    <location>
        <begin position="14"/>
        <end position="172"/>
    </location>
</feature>
<reference evidence="5 6" key="1">
    <citation type="submission" date="2020-02" db="EMBL/GenBank/DDBJ databases">
        <authorList>
            <person name="Ma Q."/>
            <person name="Huang Y."/>
            <person name="Song X."/>
            <person name="Pei D."/>
        </authorList>
    </citation>
    <scope>NUCLEOTIDE SEQUENCE [LARGE SCALE GENOMIC DNA]</scope>
    <source>
        <strain evidence="5">Sxm20200214</strain>
        <tissue evidence="5">Leaf</tissue>
    </source>
</reference>
<comment type="caution">
    <text evidence="5">The sequence shown here is derived from an EMBL/GenBank/DDBJ whole genome shotgun (WGS) entry which is preliminary data.</text>
</comment>
<dbReference type="Pfam" id="PF07808">
    <property type="entry name" value="RED_N"/>
    <property type="match status" value="1"/>
</dbReference>
<feature type="region of interest" description="Disordered" evidence="3">
    <location>
        <begin position="170"/>
        <end position="208"/>
    </location>
</feature>
<protein>
    <recommendedName>
        <fullName evidence="4">RED-like N-terminal domain-containing protein</fullName>
    </recommendedName>
</protein>
<dbReference type="OrthoDB" id="3366823at2759"/>
<dbReference type="EMBL" id="JAAMPC010000008">
    <property type="protein sequence ID" value="KAG2298840.1"/>
    <property type="molecule type" value="Genomic_DNA"/>
</dbReference>
<dbReference type="Proteomes" id="UP000886595">
    <property type="component" value="Unassembled WGS sequence"/>
</dbReference>
<dbReference type="InterPro" id="IPR012916">
    <property type="entry name" value="RED_N"/>
</dbReference>
<evidence type="ECO:0000313" key="5">
    <source>
        <dbReference type="EMBL" id="KAG2298840.1"/>
    </source>
</evidence>
<dbReference type="GO" id="GO:0005634">
    <property type="term" value="C:nucleus"/>
    <property type="evidence" value="ECO:0007669"/>
    <property type="project" value="UniProtKB-SubCell"/>
</dbReference>
<dbReference type="PANTHER" id="PTHR12765">
    <property type="entry name" value="RED PROTEIN IK FACTOR CYTOKINE IK"/>
    <property type="match status" value="1"/>
</dbReference>
<proteinExistence type="predicted"/>
<name>A0A8X7S533_BRACI</name>